<dbReference type="PANTHER" id="PTHR36509">
    <property type="entry name" value="BLL3101 PROTEIN"/>
    <property type="match status" value="1"/>
</dbReference>
<reference evidence="3 4" key="1">
    <citation type="submission" date="2018-07" db="EMBL/GenBank/DDBJ databases">
        <title>Genomic Encyclopedia of Type Strains, Phase IV (KMG-IV): sequencing the most valuable type-strain genomes for metagenomic binning, comparative biology and taxonomic classification.</title>
        <authorList>
            <person name="Goeker M."/>
        </authorList>
    </citation>
    <scope>NUCLEOTIDE SEQUENCE [LARGE SCALE GENOMIC DNA]</scope>
    <source>
        <strain evidence="3 4">DSM 44952</strain>
    </source>
</reference>
<dbReference type="InterPro" id="IPR010679">
    <property type="entry name" value="DUF1254"/>
</dbReference>
<organism evidence="3 4">
    <name type="scientific">Nocardia mexicana</name>
    <dbReference type="NCBI Taxonomy" id="279262"/>
    <lineage>
        <taxon>Bacteria</taxon>
        <taxon>Bacillati</taxon>
        <taxon>Actinomycetota</taxon>
        <taxon>Actinomycetes</taxon>
        <taxon>Mycobacteriales</taxon>
        <taxon>Nocardiaceae</taxon>
        <taxon>Nocardia</taxon>
    </lineage>
</organism>
<sequence length="469" mass="49951">MTEHDGNGEVRGGARVPRRWALGVGALALGSLGLAACTRSDGGAQDSGDDSDVKSIATDAYVFGYPMVLMDATRASAGPANQFANATTLPTPADRQVVRLNLDTLYSQAWLDLSAEPLVLQVPEMPGNRYWLMQIMDAWSNTRHHPSSVEPDSPAPFTYLVAGPGWSGTVPEGMTRLDMPTPVAWVLGRIQVNGRGDLDAVRALQDRLKLVPLSAWLRGETAATGRPATAAATPPPKQVEAMDGRAFFDKLCALMATNPPAPEDAPAMQRFATIGITPGGTVDQPAEVLDAAVGQARTGIPDYSDPDTKHQNGWTFSTDLGAYGTNYPLRARTAWQGLGANLAADAVYPSLFGKADENGTAVQYRLHFPPGQLPPVAAFWSLTAYDADSYLVPNQADIHAVGHEFPVVPNSDGSVDLAIQNADPGTTVPRGNWLPIPPAGNFSLTMRLYAPHRSAIEGTWQPPKLTAVR</sequence>
<feature type="domain" description="DUF1254" evidence="2">
    <location>
        <begin position="81"/>
        <end position="212"/>
    </location>
</feature>
<evidence type="ECO:0000313" key="4">
    <source>
        <dbReference type="Proteomes" id="UP000255355"/>
    </source>
</evidence>
<comment type="caution">
    <text evidence="3">The sequence shown here is derived from an EMBL/GenBank/DDBJ whole genome shotgun (WGS) entry which is preliminary data.</text>
</comment>
<evidence type="ECO:0000259" key="1">
    <source>
        <dbReference type="Pfam" id="PF06742"/>
    </source>
</evidence>
<name>A0A370H0G8_9NOCA</name>
<dbReference type="PANTHER" id="PTHR36509:SF2">
    <property type="entry name" value="BLL3101 PROTEIN"/>
    <property type="match status" value="1"/>
</dbReference>
<accession>A0A370H0G8</accession>
<keyword evidence="4" id="KW-1185">Reference proteome</keyword>
<dbReference type="STRING" id="1210089.GCA_001613165_06987"/>
<gene>
    <name evidence="3" type="ORF">DFR68_107552</name>
</gene>
<dbReference type="Gene3D" id="2.60.40.1610">
    <property type="entry name" value="Domain of unknown function DUF1254"/>
    <property type="match status" value="1"/>
</dbReference>
<dbReference type="AlphaFoldDB" id="A0A370H0G8"/>
<dbReference type="InterPro" id="IPR010621">
    <property type="entry name" value="DUF1214"/>
</dbReference>
<dbReference type="SUPFAM" id="SSF160935">
    <property type="entry name" value="VPA0735-like"/>
    <property type="match status" value="1"/>
</dbReference>
<dbReference type="InterPro" id="IPR037049">
    <property type="entry name" value="DUF1214_C_sf"/>
</dbReference>
<dbReference type="RefSeq" id="WP_084520312.1">
    <property type="nucleotide sequence ID" value="NZ_QQAZ01000007.1"/>
</dbReference>
<dbReference type="Pfam" id="PF06742">
    <property type="entry name" value="DUF1214"/>
    <property type="match status" value="1"/>
</dbReference>
<dbReference type="Pfam" id="PF06863">
    <property type="entry name" value="DUF1254"/>
    <property type="match status" value="1"/>
</dbReference>
<dbReference type="Gene3D" id="2.60.120.600">
    <property type="entry name" value="Domain of unknown function DUF1214, C-terminal domain"/>
    <property type="match status" value="1"/>
</dbReference>
<evidence type="ECO:0000313" key="3">
    <source>
        <dbReference type="EMBL" id="RDI49424.1"/>
    </source>
</evidence>
<dbReference type="EMBL" id="QQAZ01000007">
    <property type="protein sequence ID" value="RDI49424.1"/>
    <property type="molecule type" value="Genomic_DNA"/>
</dbReference>
<protein>
    <recommendedName>
        <fullName evidence="5">DUF1254 domain-containing protein</fullName>
    </recommendedName>
</protein>
<proteinExistence type="predicted"/>
<dbReference type="Proteomes" id="UP000255355">
    <property type="component" value="Unassembled WGS sequence"/>
</dbReference>
<evidence type="ECO:0000259" key="2">
    <source>
        <dbReference type="Pfam" id="PF06863"/>
    </source>
</evidence>
<feature type="domain" description="DUF1214" evidence="1">
    <location>
        <begin position="360"/>
        <end position="452"/>
    </location>
</feature>
<evidence type="ECO:0008006" key="5">
    <source>
        <dbReference type="Google" id="ProtNLM"/>
    </source>
</evidence>
<dbReference type="InterPro" id="IPR037050">
    <property type="entry name" value="DUF1254_sf"/>
</dbReference>